<organism evidence="6 7">
    <name type="scientific">Rhodopseudomonas palustris (strain BisB5)</name>
    <dbReference type="NCBI Taxonomy" id="316057"/>
    <lineage>
        <taxon>Bacteria</taxon>
        <taxon>Pseudomonadati</taxon>
        <taxon>Pseudomonadota</taxon>
        <taxon>Alphaproteobacteria</taxon>
        <taxon>Hyphomicrobiales</taxon>
        <taxon>Nitrobacteraceae</taxon>
        <taxon>Rhodopseudomonas</taxon>
    </lineage>
</organism>
<dbReference type="HOGENOM" id="CLU_1650805_0_0_5"/>
<dbReference type="SMART" id="SM00990">
    <property type="entry name" value="VRR_NUC"/>
    <property type="match status" value="1"/>
</dbReference>
<feature type="domain" description="VRR-NUC" evidence="5">
    <location>
        <begin position="36"/>
        <end position="134"/>
    </location>
</feature>
<dbReference type="Proteomes" id="UP000001818">
    <property type="component" value="Chromosome"/>
</dbReference>
<dbReference type="Gene3D" id="3.40.1350.10">
    <property type="match status" value="1"/>
</dbReference>
<evidence type="ECO:0000256" key="4">
    <source>
        <dbReference type="SAM" id="MobiDB-lite"/>
    </source>
</evidence>
<dbReference type="InterPro" id="IPR014883">
    <property type="entry name" value="VRR_NUC"/>
</dbReference>
<evidence type="ECO:0000256" key="2">
    <source>
        <dbReference type="ARBA" id="ARBA00022722"/>
    </source>
</evidence>
<accession>Q138U6</accession>
<dbReference type="BioCyc" id="RPAL316057:RPD_RS10835-MONOMER"/>
<sequence length="160" mass="17534">MVVRLRSLRGLRRRRRVQSRTVSPAMGGAPRKKRSTEEHDAQVALFREHIVPRLHADAVAFAVPNGGHRAKREAIKIRDEGGSAGVPDICIIWRGVTYFLEMKALKGRVRPAQHVMAARLRGAGAICAVAKGLHEAIAQLEKWGLLRPAGEDTGAREIAA</sequence>
<comment type="cofactor">
    <cofactor evidence="1">
        <name>Mg(2+)</name>
        <dbReference type="ChEBI" id="CHEBI:18420"/>
    </cofactor>
</comment>
<dbReference type="GO" id="GO:0003676">
    <property type="term" value="F:nucleic acid binding"/>
    <property type="evidence" value="ECO:0007669"/>
    <property type="project" value="InterPro"/>
</dbReference>
<evidence type="ECO:0000313" key="6">
    <source>
        <dbReference type="EMBL" id="ABE39393.1"/>
    </source>
</evidence>
<keyword evidence="2" id="KW-0540">Nuclease</keyword>
<dbReference type="GO" id="GO:0004518">
    <property type="term" value="F:nuclease activity"/>
    <property type="evidence" value="ECO:0007669"/>
    <property type="project" value="UniProtKB-KW"/>
</dbReference>
<protein>
    <recommendedName>
        <fullName evidence="5">VRR-NUC domain-containing protein</fullName>
    </recommendedName>
</protein>
<feature type="compositionally biased region" description="Basic residues" evidence="4">
    <location>
        <begin position="9"/>
        <end position="18"/>
    </location>
</feature>
<evidence type="ECO:0000256" key="3">
    <source>
        <dbReference type="ARBA" id="ARBA00022801"/>
    </source>
</evidence>
<dbReference type="InterPro" id="IPR011856">
    <property type="entry name" value="tRNA_endonuc-like_dom_sf"/>
</dbReference>
<proteinExistence type="predicted"/>
<dbReference type="STRING" id="316057.RPD_2158"/>
<dbReference type="eggNOG" id="ENOG5032Y69">
    <property type="taxonomic scope" value="Bacteria"/>
</dbReference>
<feature type="region of interest" description="Disordered" evidence="4">
    <location>
        <begin position="9"/>
        <end position="39"/>
    </location>
</feature>
<gene>
    <name evidence="6" type="ordered locus">RPD_2158</name>
</gene>
<evidence type="ECO:0000256" key="1">
    <source>
        <dbReference type="ARBA" id="ARBA00001946"/>
    </source>
</evidence>
<dbReference type="EMBL" id="CP000283">
    <property type="protein sequence ID" value="ABE39393.1"/>
    <property type="molecule type" value="Genomic_DNA"/>
</dbReference>
<reference evidence="6 7" key="1">
    <citation type="submission" date="2006-03" db="EMBL/GenBank/DDBJ databases">
        <title>Complete sequence of Rhodopseudomonas palustris BisB5.</title>
        <authorList>
            <consortium name="US DOE Joint Genome Institute"/>
            <person name="Copeland A."/>
            <person name="Lucas S."/>
            <person name="Lapidus A."/>
            <person name="Barry K."/>
            <person name="Detter J.C."/>
            <person name="Glavina del Rio T."/>
            <person name="Hammon N."/>
            <person name="Israni S."/>
            <person name="Dalin E."/>
            <person name="Tice H."/>
            <person name="Pitluck S."/>
            <person name="Chain P."/>
            <person name="Malfatti S."/>
            <person name="Shin M."/>
            <person name="Vergez L."/>
            <person name="Schmutz J."/>
            <person name="Larimer F."/>
            <person name="Land M."/>
            <person name="Hauser L."/>
            <person name="Pelletier D.A."/>
            <person name="Kyrpides N."/>
            <person name="Lykidis A."/>
            <person name="Oda Y."/>
            <person name="Harwood C.S."/>
            <person name="Richardson P."/>
        </authorList>
    </citation>
    <scope>NUCLEOTIDE SEQUENCE [LARGE SCALE GENOMIC DNA]</scope>
    <source>
        <strain evidence="6 7">BisB5</strain>
    </source>
</reference>
<dbReference type="AlphaFoldDB" id="Q138U6"/>
<dbReference type="KEGG" id="rpd:RPD_2158"/>
<evidence type="ECO:0000313" key="7">
    <source>
        <dbReference type="Proteomes" id="UP000001818"/>
    </source>
</evidence>
<dbReference type="GO" id="GO:0016788">
    <property type="term" value="F:hydrolase activity, acting on ester bonds"/>
    <property type="evidence" value="ECO:0007669"/>
    <property type="project" value="InterPro"/>
</dbReference>
<keyword evidence="3" id="KW-0378">Hydrolase</keyword>
<name>Q138U6_RHOPS</name>
<evidence type="ECO:0000259" key="5">
    <source>
        <dbReference type="SMART" id="SM00990"/>
    </source>
</evidence>